<dbReference type="Proteomes" id="UP000015105">
    <property type="component" value="Chromosome 6D"/>
</dbReference>
<reference evidence="2" key="5">
    <citation type="journal article" date="2021" name="G3 (Bethesda)">
        <title>Aegilops tauschii genome assembly Aet v5.0 features greater sequence contiguity and improved annotation.</title>
        <authorList>
            <person name="Wang L."/>
            <person name="Zhu T."/>
            <person name="Rodriguez J.C."/>
            <person name="Deal K.R."/>
            <person name="Dubcovsky J."/>
            <person name="McGuire P.E."/>
            <person name="Lux T."/>
            <person name="Spannagl M."/>
            <person name="Mayer K.F.X."/>
            <person name="Baldrich P."/>
            <person name="Meyers B.C."/>
            <person name="Huo N."/>
            <person name="Gu Y.Q."/>
            <person name="Zhou H."/>
            <person name="Devos K.M."/>
            <person name="Bennetzen J.L."/>
            <person name="Unver T."/>
            <person name="Budak H."/>
            <person name="Gulick P.J."/>
            <person name="Galiba G."/>
            <person name="Kalapos B."/>
            <person name="Nelson D.R."/>
            <person name="Li P."/>
            <person name="You F.M."/>
            <person name="Luo M.C."/>
            <person name="Dvorak J."/>
        </authorList>
    </citation>
    <scope>NUCLEOTIDE SEQUENCE [LARGE SCALE GENOMIC DNA]</scope>
    <source>
        <strain evidence="2">cv. AL8/78</strain>
    </source>
</reference>
<reference evidence="2" key="4">
    <citation type="submission" date="2019-03" db="UniProtKB">
        <authorList>
            <consortium name="EnsemblPlants"/>
        </authorList>
    </citation>
    <scope>IDENTIFICATION</scope>
</reference>
<sequence length="80" mass="9451">MYYLFPLDWVISLNLYLYAFSTGLQHEIPDQKGNKAEWHGDQFQMCICSRETKDNKVSSNRTSCNRDIVLIFMYSAWKCS</sequence>
<reference evidence="2" key="3">
    <citation type="journal article" date="2017" name="Nature">
        <title>Genome sequence of the progenitor of the wheat D genome Aegilops tauschii.</title>
        <authorList>
            <person name="Luo M.C."/>
            <person name="Gu Y.Q."/>
            <person name="Puiu D."/>
            <person name="Wang H."/>
            <person name="Twardziok S.O."/>
            <person name="Deal K.R."/>
            <person name="Huo N."/>
            <person name="Zhu T."/>
            <person name="Wang L."/>
            <person name="Wang Y."/>
            <person name="McGuire P.E."/>
            <person name="Liu S."/>
            <person name="Long H."/>
            <person name="Ramasamy R.K."/>
            <person name="Rodriguez J.C."/>
            <person name="Van S.L."/>
            <person name="Yuan L."/>
            <person name="Wang Z."/>
            <person name="Xia Z."/>
            <person name="Xiao L."/>
            <person name="Anderson O.D."/>
            <person name="Ouyang S."/>
            <person name="Liang Y."/>
            <person name="Zimin A.V."/>
            <person name="Pertea G."/>
            <person name="Qi P."/>
            <person name="Bennetzen J.L."/>
            <person name="Dai X."/>
            <person name="Dawson M.W."/>
            <person name="Muller H.G."/>
            <person name="Kugler K."/>
            <person name="Rivarola-Duarte L."/>
            <person name="Spannagl M."/>
            <person name="Mayer K.F.X."/>
            <person name="Lu F.H."/>
            <person name="Bevan M.W."/>
            <person name="Leroy P."/>
            <person name="Li P."/>
            <person name="You F.M."/>
            <person name="Sun Q."/>
            <person name="Liu Z."/>
            <person name="Lyons E."/>
            <person name="Wicker T."/>
            <person name="Salzberg S.L."/>
            <person name="Devos K.M."/>
            <person name="Dvorak J."/>
        </authorList>
    </citation>
    <scope>NUCLEOTIDE SEQUENCE [LARGE SCALE GENOMIC DNA]</scope>
    <source>
        <strain evidence="2">cv. AL8/78</strain>
    </source>
</reference>
<accession>A0A453PQV7</accession>
<dbReference type="Gramene" id="AET6Gv20817400.6">
    <property type="protein sequence ID" value="AET6Gv20817400.6"/>
    <property type="gene ID" value="AET6Gv20817400"/>
</dbReference>
<evidence type="ECO:0000313" key="3">
    <source>
        <dbReference type="Proteomes" id="UP000015105"/>
    </source>
</evidence>
<proteinExistence type="predicted"/>
<organism evidence="2 3">
    <name type="scientific">Aegilops tauschii subsp. strangulata</name>
    <name type="common">Goatgrass</name>
    <dbReference type="NCBI Taxonomy" id="200361"/>
    <lineage>
        <taxon>Eukaryota</taxon>
        <taxon>Viridiplantae</taxon>
        <taxon>Streptophyta</taxon>
        <taxon>Embryophyta</taxon>
        <taxon>Tracheophyta</taxon>
        <taxon>Spermatophyta</taxon>
        <taxon>Magnoliopsida</taxon>
        <taxon>Liliopsida</taxon>
        <taxon>Poales</taxon>
        <taxon>Poaceae</taxon>
        <taxon>BOP clade</taxon>
        <taxon>Pooideae</taxon>
        <taxon>Triticodae</taxon>
        <taxon>Triticeae</taxon>
        <taxon>Triticinae</taxon>
        <taxon>Aegilops</taxon>
    </lineage>
</organism>
<protein>
    <submittedName>
        <fullName evidence="2">Uncharacterized protein</fullName>
    </submittedName>
</protein>
<evidence type="ECO:0000256" key="1">
    <source>
        <dbReference type="SAM" id="SignalP"/>
    </source>
</evidence>
<reference evidence="3" key="2">
    <citation type="journal article" date="2017" name="Nat. Plants">
        <title>The Aegilops tauschii genome reveals multiple impacts of transposons.</title>
        <authorList>
            <person name="Zhao G."/>
            <person name="Zou C."/>
            <person name="Li K."/>
            <person name="Wang K."/>
            <person name="Li T."/>
            <person name="Gao L."/>
            <person name="Zhang X."/>
            <person name="Wang H."/>
            <person name="Yang Z."/>
            <person name="Liu X."/>
            <person name="Jiang W."/>
            <person name="Mao L."/>
            <person name="Kong X."/>
            <person name="Jiao Y."/>
            <person name="Jia J."/>
        </authorList>
    </citation>
    <scope>NUCLEOTIDE SEQUENCE [LARGE SCALE GENOMIC DNA]</scope>
    <source>
        <strain evidence="3">cv. AL8/78</strain>
    </source>
</reference>
<name>A0A453PQV7_AEGTS</name>
<dbReference type="AlphaFoldDB" id="A0A453PQV7"/>
<feature type="signal peptide" evidence="1">
    <location>
        <begin position="1"/>
        <end position="21"/>
    </location>
</feature>
<keyword evidence="3" id="KW-1185">Reference proteome</keyword>
<keyword evidence="1" id="KW-0732">Signal</keyword>
<reference evidence="3" key="1">
    <citation type="journal article" date="2014" name="Science">
        <title>Ancient hybridizations among the ancestral genomes of bread wheat.</title>
        <authorList>
            <consortium name="International Wheat Genome Sequencing Consortium,"/>
            <person name="Marcussen T."/>
            <person name="Sandve S.R."/>
            <person name="Heier L."/>
            <person name="Spannagl M."/>
            <person name="Pfeifer M."/>
            <person name="Jakobsen K.S."/>
            <person name="Wulff B.B."/>
            <person name="Steuernagel B."/>
            <person name="Mayer K.F."/>
            <person name="Olsen O.A."/>
        </authorList>
    </citation>
    <scope>NUCLEOTIDE SEQUENCE [LARGE SCALE GENOMIC DNA]</scope>
    <source>
        <strain evidence="3">cv. AL8/78</strain>
    </source>
</reference>
<dbReference type="EnsemblPlants" id="AET6Gv20817400.6">
    <property type="protein sequence ID" value="AET6Gv20817400.6"/>
    <property type="gene ID" value="AET6Gv20817400"/>
</dbReference>
<feature type="chain" id="PRO_5019444705" evidence="1">
    <location>
        <begin position="22"/>
        <end position="80"/>
    </location>
</feature>
<evidence type="ECO:0000313" key="2">
    <source>
        <dbReference type="EnsemblPlants" id="AET6Gv20817400.6"/>
    </source>
</evidence>